<reference evidence="1" key="1">
    <citation type="submission" date="2007-04" db="EMBL/GenBank/DDBJ databases">
        <title>Annotation of Pediculus humanus corporis strain USDA.</title>
        <authorList>
            <person name="Kirkness E."/>
            <person name="Hannick L."/>
            <person name="Hass B."/>
            <person name="Bruggner R."/>
            <person name="Lawson D."/>
            <person name="Bidwell S."/>
            <person name="Joardar V."/>
            <person name="Caler E."/>
            <person name="Walenz B."/>
            <person name="Inman J."/>
            <person name="Schobel S."/>
            <person name="Galinsky K."/>
            <person name="Amedeo P."/>
            <person name="Strausberg R."/>
        </authorList>
    </citation>
    <scope>NUCLEOTIDE SEQUENCE</scope>
    <source>
        <strain evidence="1">USDA</strain>
    </source>
</reference>
<gene>
    <name evidence="2" type="primary">8230589</name>
    <name evidence="1" type="ORF">Phum_PHUM437560</name>
</gene>
<dbReference type="OrthoDB" id="10012272at2759"/>
<sequence length="68" mass="7556">MFSVPRLDVENLESGYHGLVKENETIVEVTPKIRGIGAEICGFRIVNKHHGDAPFELASEGLTSFKRD</sequence>
<dbReference type="AlphaFoldDB" id="E0VTS2"/>
<dbReference type="eggNOG" id="ENOG502SWA9">
    <property type="taxonomic scope" value="Eukaryota"/>
</dbReference>
<dbReference type="EMBL" id="DS235772">
    <property type="protein sequence ID" value="EEB16778.1"/>
    <property type="molecule type" value="Genomic_DNA"/>
</dbReference>
<evidence type="ECO:0000313" key="2">
    <source>
        <dbReference type="EnsemblMetazoa" id="PHUM437560-PA"/>
    </source>
</evidence>
<reference evidence="1" key="2">
    <citation type="submission" date="2007-04" db="EMBL/GenBank/DDBJ databases">
        <title>The genome of the human body louse.</title>
        <authorList>
            <consortium name="The Human Body Louse Genome Consortium"/>
            <person name="Kirkness E."/>
            <person name="Walenz B."/>
            <person name="Hass B."/>
            <person name="Bruggner R."/>
            <person name="Strausberg R."/>
        </authorList>
    </citation>
    <scope>NUCLEOTIDE SEQUENCE</scope>
    <source>
        <strain evidence="1">USDA</strain>
    </source>
</reference>
<dbReference type="EnsemblMetazoa" id="PHUM437560-RA">
    <property type="protein sequence ID" value="PHUM437560-PA"/>
    <property type="gene ID" value="PHUM437560"/>
</dbReference>
<dbReference type="InParanoid" id="E0VTS2"/>
<dbReference type="GeneID" id="8230589"/>
<organism>
    <name type="scientific">Pediculus humanus subsp. corporis</name>
    <name type="common">Body louse</name>
    <dbReference type="NCBI Taxonomy" id="121224"/>
    <lineage>
        <taxon>Eukaryota</taxon>
        <taxon>Metazoa</taxon>
        <taxon>Ecdysozoa</taxon>
        <taxon>Arthropoda</taxon>
        <taxon>Hexapoda</taxon>
        <taxon>Insecta</taxon>
        <taxon>Pterygota</taxon>
        <taxon>Neoptera</taxon>
        <taxon>Paraneoptera</taxon>
        <taxon>Psocodea</taxon>
        <taxon>Troctomorpha</taxon>
        <taxon>Phthiraptera</taxon>
        <taxon>Anoplura</taxon>
        <taxon>Pediculidae</taxon>
        <taxon>Pediculus</taxon>
    </lineage>
</organism>
<dbReference type="STRING" id="121224.E0VTS2"/>
<dbReference type="CTD" id="8230589"/>
<accession>E0VTS2</accession>
<dbReference type="VEuPathDB" id="VectorBase:PHUM437560"/>
<reference evidence="2" key="3">
    <citation type="submission" date="2021-02" db="UniProtKB">
        <authorList>
            <consortium name="EnsemblMetazoa"/>
        </authorList>
    </citation>
    <scope>IDENTIFICATION</scope>
    <source>
        <strain evidence="2">USDA</strain>
    </source>
</reference>
<dbReference type="HOGENOM" id="CLU_2797029_0_0_1"/>
<dbReference type="RefSeq" id="XP_002429516.1">
    <property type="nucleotide sequence ID" value="XM_002429471.1"/>
</dbReference>
<dbReference type="KEGG" id="phu:Phum_PHUM437560"/>
<protein>
    <submittedName>
        <fullName evidence="1 2">Uncharacterized protein</fullName>
    </submittedName>
</protein>
<dbReference type="Proteomes" id="UP000009046">
    <property type="component" value="Unassembled WGS sequence"/>
</dbReference>
<evidence type="ECO:0000313" key="1">
    <source>
        <dbReference type="EMBL" id="EEB16778.1"/>
    </source>
</evidence>
<proteinExistence type="predicted"/>
<evidence type="ECO:0000313" key="3">
    <source>
        <dbReference type="Proteomes" id="UP000009046"/>
    </source>
</evidence>
<keyword evidence="3" id="KW-1185">Reference proteome</keyword>
<dbReference type="EMBL" id="AAZO01005343">
    <property type="status" value="NOT_ANNOTATED_CDS"/>
    <property type="molecule type" value="Genomic_DNA"/>
</dbReference>
<name>E0VTS2_PEDHC</name>